<evidence type="ECO:0000256" key="1">
    <source>
        <dbReference type="ARBA" id="ARBA00004999"/>
    </source>
</evidence>
<keyword evidence="4" id="KW-0413">Isomerase</keyword>
<gene>
    <name evidence="7" type="primary">sqhC</name>
    <name evidence="7" type="ORF">NEOCIP111885_00043</name>
</gene>
<dbReference type="NCBIfam" id="TIGR01507">
    <property type="entry name" value="hopene_cyclase"/>
    <property type="match status" value="1"/>
</dbReference>
<dbReference type="PANTHER" id="PTHR11764:SF20">
    <property type="entry name" value="LANOSTEROL SYNTHASE"/>
    <property type="match status" value="1"/>
</dbReference>
<feature type="domain" description="Squalene cyclase C-terminal" evidence="5">
    <location>
        <begin position="310"/>
        <end position="625"/>
    </location>
</feature>
<evidence type="ECO:0000256" key="4">
    <source>
        <dbReference type="ARBA" id="ARBA00023235"/>
    </source>
</evidence>
<keyword evidence="7" id="KW-0456">Lyase</keyword>
<dbReference type="Pfam" id="PF13249">
    <property type="entry name" value="SQHop_cyclase_N"/>
    <property type="match status" value="1"/>
</dbReference>
<organism evidence="7 8">
    <name type="scientific">Pseudoneobacillus rhizosphaerae</name>
    <dbReference type="NCBI Taxonomy" id="2880968"/>
    <lineage>
        <taxon>Bacteria</taxon>
        <taxon>Bacillati</taxon>
        <taxon>Bacillota</taxon>
        <taxon>Bacilli</taxon>
        <taxon>Bacillales</taxon>
        <taxon>Bacillaceae</taxon>
        <taxon>Pseudoneobacillus</taxon>
    </lineage>
</organism>
<dbReference type="AlphaFoldDB" id="A0A9C7G629"/>
<comment type="similarity">
    <text evidence="2">Belongs to the terpene cyclase/mutase family.</text>
</comment>
<dbReference type="InterPro" id="IPR032697">
    <property type="entry name" value="SQ_cyclase_N"/>
</dbReference>
<name>A0A9C7G629_9BACI</name>
<evidence type="ECO:0000256" key="3">
    <source>
        <dbReference type="ARBA" id="ARBA00022737"/>
    </source>
</evidence>
<accession>A0A9C7G629</accession>
<dbReference type="SFLD" id="SFLDG01016">
    <property type="entry name" value="Prenyltransferase_Like_2"/>
    <property type="match status" value="1"/>
</dbReference>
<dbReference type="Pfam" id="PF13243">
    <property type="entry name" value="SQHop_cyclase_C"/>
    <property type="match status" value="1"/>
</dbReference>
<dbReference type="GO" id="GO:0005811">
    <property type="term" value="C:lipid droplet"/>
    <property type="evidence" value="ECO:0007669"/>
    <property type="project" value="InterPro"/>
</dbReference>
<dbReference type="PANTHER" id="PTHR11764">
    <property type="entry name" value="TERPENE CYCLASE/MUTASE FAMILY MEMBER"/>
    <property type="match status" value="1"/>
</dbReference>
<dbReference type="EMBL" id="CAKJTG010000001">
    <property type="protein sequence ID" value="CAG9606355.1"/>
    <property type="molecule type" value="Genomic_DNA"/>
</dbReference>
<dbReference type="GO" id="GO:0016104">
    <property type="term" value="P:triterpenoid biosynthetic process"/>
    <property type="evidence" value="ECO:0007669"/>
    <property type="project" value="InterPro"/>
</dbReference>
<dbReference type="GO" id="GO:0016829">
    <property type="term" value="F:lyase activity"/>
    <property type="evidence" value="ECO:0007669"/>
    <property type="project" value="UniProtKB-KW"/>
</dbReference>
<dbReference type="InterPro" id="IPR018333">
    <property type="entry name" value="Squalene_cyclase"/>
</dbReference>
<protein>
    <submittedName>
        <fullName evidence="7">Sporulenol synthase</fullName>
        <ecNumber evidence="7">4.2.1.137</ecNumber>
    </submittedName>
</protein>
<proteinExistence type="inferred from homology"/>
<dbReference type="InterPro" id="IPR008930">
    <property type="entry name" value="Terpenoid_cyclase/PrenylTrfase"/>
</dbReference>
<keyword evidence="8" id="KW-1185">Reference proteome</keyword>
<keyword evidence="3" id="KW-0677">Repeat</keyword>
<dbReference type="Gene3D" id="1.50.10.20">
    <property type="match status" value="2"/>
</dbReference>
<feature type="domain" description="Squalene cyclase N-terminal" evidence="6">
    <location>
        <begin position="9"/>
        <end position="296"/>
    </location>
</feature>
<dbReference type="Proteomes" id="UP000789845">
    <property type="component" value="Unassembled WGS sequence"/>
</dbReference>
<evidence type="ECO:0000313" key="7">
    <source>
        <dbReference type="EMBL" id="CAG9606355.1"/>
    </source>
</evidence>
<dbReference type="GO" id="GO:0016866">
    <property type="term" value="F:intramolecular transferase activity"/>
    <property type="evidence" value="ECO:0007669"/>
    <property type="project" value="InterPro"/>
</dbReference>
<dbReference type="NCBIfam" id="TIGR01787">
    <property type="entry name" value="squalene_cyclas"/>
    <property type="match status" value="1"/>
</dbReference>
<reference evidence="7" key="1">
    <citation type="submission" date="2021-10" db="EMBL/GenBank/DDBJ databases">
        <authorList>
            <person name="Criscuolo A."/>
        </authorList>
    </citation>
    <scope>NUCLEOTIDE SEQUENCE</scope>
    <source>
        <strain evidence="7">CIP111885</strain>
    </source>
</reference>
<dbReference type="SUPFAM" id="SSF48239">
    <property type="entry name" value="Terpenoid cyclases/Protein prenyltransferases"/>
    <property type="match status" value="2"/>
</dbReference>
<comment type="pathway">
    <text evidence="1">Secondary metabolite biosynthesis; hopanoid biosynthesis.</text>
</comment>
<evidence type="ECO:0000313" key="8">
    <source>
        <dbReference type="Proteomes" id="UP000789845"/>
    </source>
</evidence>
<comment type="caution">
    <text evidence="7">The sequence shown here is derived from an EMBL/GenBank/DDBJ whole genome shotgun (WGS) entry which is preliminary data.</text>
</comment>
<dbReference type="EC" id="4.2.1.137" evidence="7"/>
<sequence length="630" mass="71772">MALDPSSEINRIIDRLKKDQTHNGTWNYPFETGVSTDAYMIILLRSLQINDEQLIQELSNRILSKQEENGSWKLFIDEGMGNLTATAEAYYALLYSGYYSQVDKPLRAARKFILANGGIEKCHMLMKIMLSITGQHKWPNFFPIPIETVLLPLTFPINFFDFSVFGRANLAPIMILASKKYMIRTSKSPNLTNIFINRNYNRDDEFFALMRSNEYRSIFSTITTGIKSLIGFPEQLQQLALERAKQYMLDRIEPDGTFNSYFSSTFLMIFALLALGYPKSHPIIRNAISGLKSMKCQIDGKTHIQYTTATVWNTSLISYSLQEAGIPDSDPVLEKATHYLLSRQQYKFGDWVIHNPNSLPGGWGFSDVNTILPDIDDTTSTLRVLRNQINKIPHTSHAWESGIRWLFSMQNDDGGWSAFEKNVNKGFFHFIPIQGAEFLISDPSTPDLTGRTLEFFGHYTNLSKNHPSMNQAIHWLLDHQERNGSWYGRWGICYIYGTWAAITGLTSVGVSPSHSSIQKAVKWLKHIQNPDGGWGESCKSDMEKTYMPLGASTLTQTAWALDTLISTSKKPTPEIIAGVKFLLENGNRVDWTTDYPTGQGMAGGFYIHYHSYRYIFPLLALSHYHQKYMK</sequence>
<dbReference type="InterPro" id="IPR032696">
    <property type="entry name" value="SQ_cyclase_C"/>
</dbReference>
<evidence type="ECO:0000259" key="6">
    <source>
        <dbReference type="Pfam" id="PF13249"/>
    </source>
</evidence>
<evidence type="ECO:0000259" key="5">
    <source>
        <dbReference type="Pfam" id="PF13243"/>
    </source>
</evidence>
<dbReference type="InterPro" id="IPR006400">
    <property type="entry name" value="Hopene-cyclase"/>
</dbReference>
<evidence type="ECO:0000256" key="2">
    <source>
        <dbReference type="ARBA" id="ARBA00009755"/>
    </source>
</evidence>